<keyword evidence="2 3" id="KW-0808">Transferase</keyword>
<evidence type="ECO:0000256" key="3">
    <source>
        <dbReference type="RuleBase" id="RU361155"/>
    </source>
</evidence>
<comment type="similarity">
    <text evidence="1 3">Belongs to the sulfotransferase 1 family.</text>
</comment>
<evidence type="ECO:0000313" key="5">
    <source>
        <dbReference type="EMBL" id="KAH6829714.1"/>
    </source>
</evidence>
<dbReference type="EC" id="2.8.2.-" evidence="3"/>
<dbReference type="SUPFAM" id="SSF52540">
    <property type="entry name" value="P-loop containing nucleoside triphosphate hydrolases"/>
    <property type="match status" value="1"/>
</dbReference>
<comment type="caution">
    <text evidence="5">The sequence shown here is derived from an EMBL/GenBank/DDBJ whole genome shotgun (WGS) entry which is preliminary data.</text>
</comment>
<dbReference type="PANTHER" id="PTHR11783">
    <property type="entry name" value="SULFOTRANSFERASE SULT"/>
    <property type="match status" value="1"/>
</dbReference>
<proteinExistence type="inferred from homology"/>
<gene>
    <name evidence="5" type="ORF">C2S53_011096</name>
</gene>
<reference evidence="5 6" key="1">
    <citation type="journal article" date="2021" name="Nat. Commun.">
        <title>Incipient diploidization of the medicinal plant Perilla within 10,000 years.</title>
        <authorList>
            <person name="Zhang Y."/>
            <person name="Shen Q."/>
            <person name="Leng L."/>
            <person name="Zhang D."/>
            <person name="Chen S."/>
            <person name="Shi Y."/>
            <person name="Ning Z."/>
            <person name="Chen S."/>
        </authorList>
    </citation>
    <scope>NUCLEOTIDE SEQUENCE [LARGE SCALE GENOMIC DNA]</scope>
    <source>
        <strain evidence="6">cv. PC099</strain>
    </source>
</reference>
<dbReference type="Gene3D" id="3.40.50.300">
    <property type="entry name" value="P-loop containing nucleotide triphosphate hydrolases"/>
    <property type="match status" value="1"/>
</dbReference>
<name>A0AAD4JA08_PERFH</name>
<dbReference type="Proteomes" id="UP001190926">
    <property type="component" value="Unassembled WGS sequence"/>
</dbReference>
<dbReference type="InterPro" id="IPR027417">
    <property type="entry name" value="P-loop_NTPase"/>
</dbReference>
<evidence type="ECO:0000313" key="6">
    <source>
        <dbReference type="Proteomes" id="UP001190926"/>
    </source>
</evidence>
<evidence type="ECO:0000259" key="4">
    <source>
        <dbReference type="Pfam" id="PF00685"/>
    </source>
</evidence>
<dbReference type="Pfam" id="PF00685">
    <property type="entry name" value="Sulfotransfer_1"/>
    <property type="match status" value="1"/>
</dbReference>
<dbReference type="EMBL" id="SDAM02000105">
    <property type="protein sequence ID" value="KAH6829714.1"/>
    <property type="molecule type" value="Genomic_DNA"/>
</dbReference>
<dbReference type="AlphaFoldDB" id="A0AAD4JA08"/>
<keyword evidence="6" id="KW-1185">Reference proteome</keyword>
<evidence type="ECO:0000256" key="2">
    <source>
        <dbReference type="ARBA" id="ARBA00022679"/>
    </source>
</evidence>
<feature type="domain" description="Sulfotransferase" evidence="4">
    <location>
        <begin position="52"/>
        <end position="307"/>
    </location>
</feature>
<evidence type="ECO:0000256" key="1">
    <source>
        <dbReference type="ARBA" id="ARBA00005771"/>
    </source>
</evidence>
<organism evidence="5 6">
    <name type="scientific">Perilla frutescens var. hirtella</name>
    <name type="common">Perilla citriodora</name>
    <name type="synonym">Perilla setoyensis</name>
    <dbReference type="NCBI Taxonomy" id="608512"/>
    <lineage>
        <taxon>Eukaryota</taxon>
        <taxon>Viridiplantae</taxon>
        <taxon>Streptophyta</taxon>
        <taxon>Embryophyta</taxon>
        <taxon>Tracheophyta</taxon>
        <taxon>Spermatophyta</taxon>
        <taxon>Magnoliopsida</taxon>
        <taxon>eudicotyledons</taxon>
        <taxon>Gunneridae</taxon>
        <taxon>Pentapetalae</taxon>
        <taxon>asterids</taxon>
        <taxon>lamiids</taxon>
        <taxon>Lamiales</taxon>
        <taxon>Lamiaceae</taxon>
        <taxon>Nepetoideae</taxon>
        <taxon>Elsholtzieae</taxon>
        <taxon>Perilla</taxon>
    </lineage>
</organism>
<dbReference type="InterPro" id="IPR000863">
    <property type="entry name" value="Sulfotransferase_dom"/>
</dbReference>
<accession>A0AAD4JA08</accession>
<sequence>MENHELDTKLSCLTKEKWWEDNYVYQFGGFWHMPLFIKPIKRVINNFNPLSSDVILATFPKTGTTWLKSLLYSIINQSSKHILSLQHPHELIPFLEAQVFTHSGDPSIDAGSLDANHSCRIFNTHIPYQLWAKTLDSCESWVIYLTRNPKDTLISAWNFANKLNLERVEQWPLDVAVDQFCRGIFLCMPYYDHVIGYRELSSRRPKNVLFLTYEEMMEDTHGCVKKLGDFLECPFESEDEVEEIVKNCSIEVLSSHDVNKSEEIPTWFPTPYNSFFSKGVVGDYKNYLNDEAIQRIDTLTKKKFHSLGFMYGI</sequence>
<protein>
    <recommendedName>
        <fullName evidence="3">Sulfotransferase</fullName>
        <ecNumber evidence="3">2.8.2.-</ecNumber>
    </recommendedName>
</protein>
<dbReference type="GO" id="GO:0008146">
    <property type="term" value="F:sulfotransferase activity"/>
    <property type="evidence" value="ECO:0007669"/>
    <property type="project" value="InterPro"/>
</dbReference>